<dbReference type="Gene3D" id="3.40.50.1000">
    <property type="entry name" value="HAD superfamily/HAD-like"/>
    <property type="match status" value="1"/>
</dbReference>
<dbReference type="Gene3D" id="3.30.1240.10">
    <property type="match status" value="1"/>
</dbReference>
<dbReference type="Pfam" id="PF08282">
    <property type="entry name" value="Hydrolase_3"/>
    <property type="match status" value="1"/>
</dbReference>
<gene>
    <name evidence="1" type="ORF">MHSWG343_03420</name>
</gene>
<proteinExistence type="predicted"/>
<comment type="caution">
    <text evidence="1">The sequence shown here is derived from an EMBL/GenBank/DDBJ whole genome shotgun (WGS) entry which is preliminary data.</text>
</comment>
<dbReference type="PANTHER" id="PTHR10000:SF8">
    <property type="entry name" value="HAD SUPERFAMILY HYDROLASE-LIKE, TYPE 3"/>
    <property type="match status" value="1"/>
</dbReference>
<dbReference type="InterPro" id="IPR006379">
    <property type="entry name" value="HAD-SF_hydro_IIB"/>
</dbReference>
<dbReference type="GO" id="GO:0005829">
    <property type="term" value="C:cytosol"/>
    <property type="evidence" value="ECO:0007669"/>
    <property type="project" value="TreeGrafter"/>
</dbReference>
<dbReference type="InterPro" id="IPR023214">
    <property type="entry name" value="HAD_sf"/>
</dbReference>
<evidence type="ECO:0000313" key="2">
    <source>
        <dbReference type="Proteomes" id="UP000324831"/>
    </source>
</evidence>
<dbReference type="GO" id="GO:0016791">
    <property type="term" value="F:phosphatase activity"/>
    <property type="evidence" value="ECO:0007669"/>
    <property type="project" value="TreeGrafter"/>
</dbReference>
<sequence length="290" mass="33622">MSETIKCISIDIDGTLLKAGCYDNSKISENNIKAIKDFCSKEKNQIILATGRDVEETKEVFKYLCNQGLTTNDIPYLICMNGGIILKTTDLENPIFRQCFKSEVCNEIISYLEGKKYSFFVTNNQNELYHSNHIFSFLLYLIIFKKRYPERKLRMFSDSSNIQKIMIILRAPWVRKCKKKLEKASFAEKCYFSSGNKYYIEIIDKDVNKFFAIERVAKKMGLEVNDFAAIGNEQNDIMSLENVSFGVGVDLDAKPNHLKYDNSKIQFKVDNKKGEAVHDAIYEMKKRDLW</sequence>
<dbReference type="EMBL" id="BIMN01000001">
    <property type="protein sequence ID" value="GCE63353.1"/>
    <property type="molecule type" value="Genomic_DNA"/>
</dbReference>
<dbReference type="SUPFAM" id="SSF56784">
    <property type="entry name" value="HAD-like"/>
    <property type="match status" value="1"/>
</dbReference>
<name>A0A478FPP1_9MOLU</name>
<evidence type="ECO:0000313" key="1">
    <source>
        <dbReference type="EMBL" id="GCE63353.1"/>
    </source>
</evidence>
<dbReference type="InterPro" id="IPR036412">
    <property type="entry name" value="HAD-like_sf"/>
</dbReference>
<accession>A0A478FPP1</accession>
<protein>
    <submittedName>
        <fullName evidence="1">Putative phosphatase</fullName>
    </submittedName>
</protein>
<dbReference type="NCBIfam" id="TIGR01484">
    <property type="entry name" value="HAD-SF-IIB"/>
    <property type="match status" value="1"/>
</dbReference>
<dbReference type="AlphaFoldDB" id="A0A478FPP1"/>
<dbReference type="GO" id="GO:0000287">
    <property type="term" value="F:magnesium ion binding"/>
    <property type="evidence" value="ECO:0007669"/>
    <property type="project" value="TreeGrafter"/>
</dbReference>
<organism evidence="1 2">
    <name type="scientific">Candidatus Mycoplasma haematohominis</name>
    <dbReference type="NCBI Taxonomy" id="1494318"/>
    <lineage>
        <taxon>Bacteria</taxon>
        <taxon>Bacillati</taxon>
        <taxon>Mycoplasmatota</taxon>
        <taxon>Mollicutes</taxon>
        <taxon>Mycoplasmataceae</taxon>
        <taxon>Mycoplasma</taxon>
    </lineage>
</organism>
<reference evidence="1 2" key="1">
    <citation type="submission" date="2019-01" db="EMBL/GenBank/DDBJ databases">
        <title>Draft genome sequences of Candidatus Mycoplasma haemohominis SWG34-3 identified from a patient with pyrexia, anemia and liver dysfunction.</title>
        <authorList>
            <person name="Sekizuka T."/>
            <person name="Hattori N."/>
            <person name="Katano H."/>
            <person name="Takuma T."/>
            <person name="Ito T."/>
            <person name="Arai N."/>
            <person name="Yanai R."/>
            <person name="Ishii S."/>
            <person name="Miura Y."/>
            <person name="Tokunaga T."/>
            <person name="Watanabe H."/>
            <person name="Nomura N."/>
            <person name="Eguchi J."/>
            <person name="Arai T."/>
            <person name="Hasegawa H."/>
            <person name="Nakamaki T."/>
            <person name="Wakita T."/>
            <person name="Niki Y."/>
            <person name="Kuroda M."/>
        </authorList>
    </citation>
    <scope>NUCLEOTIDE SEQUENCE [LARGE SCALE GENOMIC DNA]</scope>
    <source>
        <strain evidence="1">SWG34-3</strain>
    </source>
</reference>
<dbReference type="Proteomes" id="UP000324831">
    <property type="component" value="Unassembled WGS sequence"/>
</dbReference>
<dbReference type="PANTHER" id="PTHR10000">
    <property type="entry name" value="PHOSPHOSERINE PHOSPHATASE"/>
    <property type="match status" value="1"/>
</dbReference>